<reference evidence="2 3" key="1">
    <citation type="journal article" date="2023" name="Sci. Data">
        <title>Genome assembly of the Korean intertidal mud-creeper Batillaria attramentaria.</title>
        <authorList>
            <person name="Patra A.K."/>
            <person name="Ho P.T."/>
            <person name="Jun S."/>
            <person name="Lee S.J."/>
            <person name="Kim Y."/>
            <person name="Won Y.J."/>
        </authorList>
    </citation>
    <scope>NUCLEOTIDE SEQUENCE [LARGE SCALE GENOMIC DNA]</scope>
    <source>
        <strain evidence="2">Wonlab-2016</strain>
    </source>
</reference>
<dbReference type="AlphaFoldDB" id="A0ABD0JC88"/>
<organism evidence="2 3">
    <name type="scientific">Batillaria attramentaria</name>
    <dbReference type="NCBI Taxonomy" id="370345"/>
    <lineage>
        <taxon>Eukaryota</taxon>
        <taxon>Metazoa</taxon>
        <taxon>Spiralia</taxon>
        <taxon>Lophotrochozoa</taxon>
        <taxon>Mollusca</taxon>
        <taxon>Gastropoda</taxon>
        <taxon>Caenogastropoda</taxon>
        <taxon>Sorbeoconcha</taxon>
        <taxon>Cerithioidea</taxon>
        <taxon>Batillariidae</taxon>
        <taxon>Batillaria</taxon>
    </lineage>
</organism>
<dbReference type="Proteomes" id="UP001519460">
    <property type="component" value="Unassembled WGS sequence"/>
</dbReference>
<feature type="compositionally biased region" description="Basic and acidic residues" evidence="1">
    <location>
        <begin position="235"/>
        <end position="245"/>
    </location>
</feature>
<evidence type="ECO:0000313" key="3">
    <source>
        <dbReference type="Proteomes" id="UP001519460"/>
    </source>
</evidence>
<proteinExistence type="predicted"/>
<sequence>MTLSVLIDSLVLGSSQPCRMYAFGPLADTLWLSLLLIIKSKAGLLPASKISAQQSQPLQNPVPMALCAGVTGDTNFSTHPGLTEKPEPAYQFDFESTETTDEISQLCDAGAAAILTIIYTPASSLTKEPWTLFTEKTAGTARPAGSHSRTDTKENLIVTSTGPVLSRFVLSAGITDDCITQCMVCLLVSQSRLRSRGKSDRDNPADQRIGVTERVNRRSAVRPRGSAGSALLRMQTDEDNRKTSDSDTYIPHQCPSGFH</sequence>
<keyword evidence="3" id="KW-1185">Reference proteome</keyword>
<protein>
    <submittedName>
        <fullName evidence="2">Uncharacterized protein</fullName>
    </submittedName>
</protein>
<evidence type="ECO:0000313" key="2">
    <source>
        <dbReference type="EMBL" id="KAK7469620.1"/>
    </source>
</evidence>
<comment type="caution">
    <text evidence="2">The sequence shown here is derived from an EMBL/GenBank/DDBJ whole genome shotgun (WGS) entry which is preliminary data.</text>
</comment>
<name>A0ABD0JC88_9CAEN</name>
<evidence type="ECO:0000256" key="1">
    <source>
        <dbReference type="SAM" id="MobiDB-lite"/>
    </source>
</evidence>
<dbReference type="EMBL" id="JACVVK020000510">
    <property type="protein sequence ID" value="KAK7469620.1"/>
    <property type="molecule type" value="Genomic_DNA"/>
</dbReference>
<accession>A0ABD0JC88</accession>
<feature type="region of interest" description="Disordered" evidence="1">
    <location>
        <begin position="195"/>
        <end position="259"/>
    </location>
</feature>
<gene>
    <name evidence="2" type="ORF">BaRGS_00036349</name>
</gene>